<evidence type="ECO:0000259" key="4">
    <source>
        <dbReference type="Pfam" id="PF03816"/>
    </source>
</evidence>
<dbReference type="InterPro" id="IPR050922">
    <property type="entry name" value="LytR/CpsA/Psr_CW_biosynth"/>
</dbReference>
<evidence type="ECO:0000256" key="2">
    <source>
        <dbReference type="SAM" id="MobiDB-lite"/>
    </source>
</evidence>
<keyword evidence="3" id="KW-1133">Transmembrane helix</keyword>
<proteinExistence type="inferred from homology"/>
<feature type="domain" description="Cell envelope-related transcriptional attenuator" evidence="4">
    <location>
        <begin position="107"/>
        <end position="250"/>
    </location>
</feature>
<evidence type="ECO:0000256" key="1">
    <source>
        <dbReference type="ARBA" id="ARBA00006068"/>
    </source>
</evidence>
<feature type="region of interest" description="Disordered" evidence="2">
    <location>
        <begin position="1"/>
        <end position="24"/>
    </location>
</feature>
<dbReference type="PANTHER" id="PTHR33392:SF6">
    <property type="entry name" value="POLYISOPRENYL-TEICHOIC ACID--PEPTIDOGLYCAN TEICHOIC ACID TRANSFERASE TAGU"/>
    <property type="match status" value="1"/>
</dbReference>
<dbReference type="Gene3D" id="3.40.630.190">
    <property type="entry name" value="LCP protein"/>
    <property type="match status" value="1"/>
</dbReference>
<dbReference type="InterPro" id="IPR004474">
    <property type="entry name" value="LytR_CpsA_psr"/>
</dbReference>
<accession>E8N2L4</accession>
<dbReference type="STRING" id="926569.ANT_07860"/>
<reference evidence="5 6" key="1">
    <citation type="submission" date="2010-12" db="EMBL/GenBank/DDBJ databases">
        <title>Whole genome sequence of Anaerolinea thermophila UNI-1.</title>
        <authorList>
            <person name="Narita-Yamada S."/>
            <person name="Kishi E."/>
            <person name="Watanabe Y."/>
            <person name="Takasaki K."/>
            <person name="Ankai A."/>
            <person name="Oguchi A."/>
            <person name="Fukui S."/>
            <person name="Takahashi M."/>
            <person name="Yashiro I."/>
            <person name="Hosoyama A."/>
            <person name="Sekiguchi Y."/>
            <person name="Hanada S."/>
            <person name="Fujita N."/>
        </authorList>
    </citation>
    <scope>NUCLEOTIDE SEQUENCE [LARGE SCALE GENOMIC DNA]</scope>
    <source>
        <strain evidence="6">DSM 14523 / JCM 11388 / NBRC 100420 / UNI-1</strain>
    </source>
</reference>
<gene>
    <name evidence="5" type="ordered locus">ANT_07860</name>
</gene>
<keyword evidence="6" id="KW-1185">Reference proteome</keyword>
<comment type="similarity">
    <text evidence="1">Belongs to the LytR/CpsA/Psr (LCP) family.</text>
</comment>
<evidence type="ECO:0000313" key="5">
    <source>
        <dbReference type="EMBL" id="BAJ62820.1"/>
    </source>
</evidence>
<dbReference type="HOGENOM" id="CLU_833259_0_0_0"/>
<dbReference type="eggNOG" id="COG1316">
    <property type="taxonomic scope" value="Bacteria"/>
</dbReference>
<keyword evidence="3" id="KW-0812">Transmembrane</keyword>
<keyword evidence="3" id="KW-0472">Membrane</keyword>
<dbReference type="RefSeq" id="WP_013559213.1">
    <property type="nucleotide sequence ID" value="NC_014960.1"/>
</dbReference>
<name>E8N2L4_ANATU</name>
<dbReference type="PANTHER" id="PTHR33392">
    <property type="entry name" value="POLYISOPRENYL-TEICHOIC ACID--PEPTIDOGLYCAN TEICHOIC ACID TRANSFERASE TAGU"/>
    <property type="match status" value="1"/>
</dbReference>
<dbReference type="AlphaFoldDB" id="E8N2L4"/>
<dbReference type="KEGG" id="atm:ANT_07860"/>
<dbReference type="Pfam" id="PF03816">
    <property type="entry name" value="LytR_cpsA_psr"/>
    <property type="match status" value="1"/>
</dbReference>
<organism evidence="5 6">
    <name type="scientific">Anaerolinea thermophila (strain DSM 14523 / JCM 11388 / NBRC 100420 / UNI-1)</name>
    <dbReference type="NCBI Taxonomy" id="926569"/>
    <lineage>
        <taxon>Bacteria</taxon>
        <taxon>Bacillati</taxon>
        <taxon>Chloroflexota</taxon>
        <taxon>Anaerolineae</taxon>
        <taxon>Anaerolineales</taxon>
        <taxon>Anaerolineaceae</taxon>
        <taxon>Anaerolinea</taxon>
    </lineage>
</organism>
<evidence type="ECO:0000313" key="6">
    <source>
        <dbReference type="Proteomes" id="UP000008922"/>
    </source>
</evidence>
<dbReference type="InParanoid" id="E8N2L4"/>
<sequence length="333" mass="36786">MNDTPIHPNDYSSLDPLAETQPSPSLDYDPLAAYQPIRIPKEARPRQKARRRKSGGCLGCLGVFGVFLALIIGAMVFFAFLPGKTRVLILGIDLNSDRAPAGSFLGRSDTIVILQADPLKPQVSMLSIPRDLWVNIPGVGENRINTAHFFAEANQEGTGAQATIQTIETNFGIRIPYYVRLRFEGFSQIVDAMGGVDITLEEPMAGLDAGRHHLNGKEALAFARSRKGADDFFRMQQGQLVVMAAMKKMLNPLTWWRLPVIVPAFFSAVDTNLPVWQMPRIGLAVLRVGVDNLDHRTITREMVQPFVTEGGAQVLGPRWEVILPLVQEMFGIP</sequence>
<evidence type="ECO:0000256" key="3">
    <source>
        <dbReference type="SAM" id="Phobius"/>
    </source>
</evidence>
<feature type="transmembrane region" description="Helical" evidence="3">
    <location>
        <begin position="56"/>
        <end position="81"/>
    </location>
</feature>
<dbReference type="NCBIfam" id="TIGR00350">
    <property type="entry name" value="lytR_cpsA_psr"/>
    <property type="match status" value="1"/>
</dbReference>
<dbReference type="EMBL" id="AP012029">
    <property type="protein sequence ID" value="BAJ62820.1"/>
    <property type="molecule type" value="Genomic_DNA"/>
</dbReference>
<protein>
    <submittedName>
        <fullName evidence="5">LytR family transcriptional protein</fullName>
    </submittedName>
</protein>
<dbReference type="Proteomes" id="UP000008922">
    <property type="component" value="Chromosome"/>
</dbReference>
<dbReference type="OrthoDB" id="305468at2"/>